<protein>
    <submittedName>
        <fullName evidence="1">Uncharacterized protein</fullName>
    </submittedName>
</protein>
<feature type="non-terminal residue" evidence="1">
    <location>
        <position position="94"/>
    </location>
</feature>
<organism evidence="1 2">
    <name type="scientific">Dillenia turbinata</name>
    <dbReference type="NCBI Taxonomy" id="194707"/>
    <lineage>
        <taxon>Eukaryota</taxon>
        <taxon>Viridiplantae</taxon>
        <taxon>Streptophyta</taxon>
        <taxon>Embryophyta</taxon>
        <taxon>Tracheophyta</taxon>
        <taxon>Spermatophyta</taxon>
        <taxon>Magnoliopsida</taxon>
        <taxon>eudicotyledons</taxon>
        <taxon>Gunneridae</taxon>
        <taxon>Pentapetalae</taxon>
        <taxon>Dilleniales</taxon>
        <taxon>Dilleniaceae</taxon>
        <taxon>Dillenia</taxon>
    </lineage>
</organism>
<gene>
    <name evidence="1" type="ORF">RJ641_004598</name>
</gene>
<dbReference type="Gene3D" id="1.10.530.10">
    <property type="match status" value="1"/>
</dbReference>
<sequence>MSITSLSLERGETIRAISGTLECNGGNRNVINARVEYYIGYCTKLGRWEVVEQENYLKRGEERCLHGVLYGIVPHLASLPWLLSATYSHSSIST</sequence>
<evidence type="ECO:0000313" key="1">
    <source>
        <dbReference type="EMBL" id="KAK6930504.1"/>
    </source>
</evidence>
<keyword evidence="2" id="KW-1185">Reference proteome</keyword>
<dbReference type="Proteomes" id="UP001370490">
    <property type="component" value="Unassembled WGS sequence"/>
</dbReference>
<dbReference type="AlphaFoldDB" id="A0AAN8VBR3"/>
<comment type="caution">
    <text evidence="1">The sequence shown here is derived from an EMBL/GenBank/DDBJ whole genome shotgun (WGS) entry which is preliminary data.</text>
</comment>
<accession>A0AAN8VBR3</accession>
<dbReference type="EMBL" id="JBAMMX010000012">
    <property type="protein sequence ID" value="KAK6930504.1"/>
    <property type="molecule type" value="Genomic_DNA"/>
</dbReference>
<evidence type="ECO:0000313" key="2">
    <source>
        <dbReference type="Proteomes" id="UP001370490"/>
    </source>
</evidence>
<name>A0AAN8VBR3_9MAGN</name>
<dbReference type="SUPFAM" id="SSF53955">
    <property type="entry name" value="Lysozyme-like"/>
    <property type="match status" value="1"/>
</dbReference>
<reference evidence="1 2" key="1">
    <citation type="submission" date="2023-12" db="EMBL/GenBank/DDBJ databases">
        <title>A high-quality genome assembly for Dillenia turbinata (Dilleniales).</title>
        <authorList>
            <person name="Chanderbali A."/>
        </authorList>
    </citation>
    <scope>NUCLEOTIDE SEQUENCE [LARGE SCALE GENOMIC DNA]</scope>
    <source>
        <strain evidence="1">LSX21</strain>
        <tissue evidence="1">Leaf</tissue>
    </source>
</reference>
<dbReference type="InterPro" id="IPR023346">
    <property type="entry name" value="Lysozyme-like_dom_sf"/>
</dbReference>
<proteinExistence type="predicted"/>